<dbReference type="InterPro" id="IPR035269">
    <property type="entry name" value="PSMD9"/>
</dbReference>
<accession>A0A8S9YBW3</accession>
<gene>
    <name evidence="1" type="ORF">EG68_08969</name>
</gene>
<proteinExistence type="predicted"/>
<dbReference type="InterPro" id="IPR036034">
    <property type="entry name" value="PDZ_sf"/>
</dbReference>
<dbReference type="PANTHER" id="PTHR12651:SF1">
    <property type="entry name" value="26S PROTEASOME NON-ATPASE REGULATORY SUBUNIT 9"/>
    <property type="match status" value="1"/>
</dbReference>
<keyword evidence="2" id="KW-1185">Reference proteome</keyword>
<dbReference type="PANTHER" id="PTHR12651">
    <property type="entry name" value="26S PROTEASOME NON-ATPASE REGULATORY SUBUNIT 9"/>
    <property type="match status" value="1"/>
</dbReference>
<evidence type="ECO:0000313" key="1">
    <source>
        <dbReference type="EMBL" id="KAF7233771.1"/>
    </source>
</evidence>
<dbReference type="EMBL" id="JTDE01020816">
    <property type="protein sequence ID" value="KAF7233771.1"/>
    <property type="molecule type" value="Genomic_DNA"/>
</dbReference>
<evidence type="ECO:0008006" key="3">
    <source>
        <dbReference type="Google" id="ProtNLM"/>
    </source>
</evidence>
<dbReference type="Gene3D" id="2.30.42.10">
    <property type="match status" value="1"/>
</dbReference>
<dbReference type="OrthoDB" id="72325at2759"/>
<organism evidence="1 2">
    <name type="scientific">Paragonimus skrjabini miyazakii</name>
    <dbReference type="NCBI Taxonomy" id="59628"/>
    <lineage>
        <taxon>Eukaryota</taxon>
        <taxon>Metazoa</taxon>
        <taxon>Spiralia</taxon>
        <taxon>Lophotrochozoa</taxon>
        <taxon>Platyhelminthes</taxon>
        <taxon>Trematoda</taxon>
        <taxon>Digenea</taxon>
        <taxon>Plagiorchiida</taxon>
        <taxon>Troglotremata</taxon>
        <taxon>Troglotrematidae</taxon>
        <taxon>Paragonimus</taxon>
    </lineage>
</organism>
<dbReference type="GO" id="GO:0005737">
    <property type="term" value="C:cytoplasm"/>
    <property type="evidence" value="ECO:0007669"/>
    <property type="project" value="TreeGrafter"/>
</dbReference>
<name>A0A8S9YBW3_9TREM</name>
<sequence>MNDLELALCQLHQLNREHGSSTVQSEEPLQTVAKPPTPECVEHKLVPFLVIDEVRAGSIASDAGLEPGDQVAKFGSVTADNFENMRDISTVLQNTVSHDAYRSSVMNRSRNHTKRNVCLSSCNSIPVSSLSHLQTVV</sequence>
<dbReference type="GO" id="GO:0005634">
    <property type="term" value="C:nucleus"/>
    <property type="evidence" value="ECO:0007669"/>
    <property type="project" value="TreeGrafter"/>
</dbReference>
<evidence type="ECO:0000313" key="2">
    <source>
        <dbReference type="Proteomes" id="UP000822476"/>
    </source>
</evidence>
<reference evidence="1" key="1">
    <citation type="submission" date="2019-07" db="EMBL/GenBank/DDBJ databases">
        <title>Annotation for the trematode Paragonimus miyazaki's.</title>
        <authorList>
            <person name="Choi Y.-J."/>
        </authorList>
    </citation>
    <scope>NUCLEOTIDE SEQUENCE</scope>
    <source>
        <strain evidence="1">Japan</strain>
    </source>
</reference>
<dbReference type="AlphaFoldDB" id="A0A8S9YBW3"/>
<dbReference type="GO" id="GO:0070682">
    <property type="term" value="P:proteasome regulatory particle assembly"/>
    <property type="evidence" value="ECO:0007669"/>
    <property type="project" value="InterPro"/>
</dbReference>
<dbReference type="SUPFAM" id="SSF50156">
    <property type="entry name" value="PDZ domain-like"/>
    <property type="match status" value="1"/>
</dbReference>
<dbReference type="Proteomes" id="UP000822476">
    <property type="component" value="Unassembled WGS sequence"/>
</dbReference>
<comment type="caution">
    <text evidence="1">The sequence shown here is derived from an EMBL/GenBank/DDBJ whole genome shotgun (WGS) entry which is preliminary data.</text>
</comment>
<protein>
    <recommendedName>
        <fullName evidence="3">26S proteasome non-ATPase regulatory subunit 9</fullName>
    </recommendedName>
</protein>